<evidence type="ECO:0000313" key="2">
    <source>
        <dbReference type="EMBL" id="RJO79346.1"/>
    </source>
</evidence>
<dbReference type="Proteomes" id="UP000266677">
    <property type="component" value="Unassembled WGS sequence"/>
</dbReference>
<dbReference type="GO" id="GO:0016137">
    <property type="term" value="P:glycoside metabolic process"/>
    <property type="evidence" value="ECO:0007669"/>
    <property type="project" value="UniProtKB-ARBA"/>
</dbReference>
<gene>
    <name evidence="2" type="ORF">D5S18_03185</name>
</gene>
<evidence type="ECO:0000313" key="3">
    <source>
        <dbReference type="Proteomes" id="UP000266677"/>
    </source>
</evidence>
<dbReference type="GO" id="GO:0016811">
    <property type="term" value="F:hydrolase activity, acting on carbon-nitrogen (but not peptide) bonds, in linear amides"/>
    <property type="evidence" value="ECO:0007669"/>
    <property type="project" value="TreeGrafter"/>
</dbReference>
<dbReference type="SUPFAM" id="SSF102588">
    <property type="entry name" value="LmbE-like"/>
    <property type="match status" value="1"/>
</dbReference>
<reference evidence="2 3" key="1">
    <citation type="submission" date="2018-09" db="EMBL/GenBank/DDBJ databases">
        <title>YIM PH21274 draft genome.</title>
        <authorList>
            <person name="Miao C."/>
        </authorList>
    </citation>
    <scope>NUCLEOTIDE SEQUENCE [LARGE SCALE GENOMIC DNA]</scope>
    <source>
        <strain evidence="2 3">YIM PH 21724</strain>
    </source>
</reference>
<protein>
    <submittedName>
        <fullName evidence="2">PIG-L family deacetylase</fullName>
    </submittedName>
</protein>
<evidence type="ECO:0000256" key="1">
    <source>
        <dbReference type="ARBA" id="ARBA00022833"/>
    </source>
</evidence>
<dbReference type="PANTHER" id="PTHR12993">
    <property type="entry name" value="N-ACETYLGLUCOSAMINYL-PHOSPHATIDYLINOSITOL DE-N-ACETYLASE-RELATED"/>
    <property type="match status" value="1"/>
</dbReference>
<dbReference type="EMBL" id="QZFU01000010">
    <property type="protein sequence ID" value="RJO79346.1"/>
    <property type="molecule type" value="Genomic_DNA"/>
</dbReference>
<dbReference type="InterPro" id="IPR024078">
    <property type="entry name" value="LmbE-like_dom_sf"/>
</dbReference>
<organism evidence="2 3">
    <name type="scientific">Nocardia panacis</name>
    <dbReference type="NCBI Taxonomy" id="2340916"/>
    <lineage>
        <taxon>Bacteria</taxon>
        <taxon>Bacillati</taxon>
        <taxon>Actinomycetota</taxon>
        <taxon>Actinomycetes</taxon>
        <taxon>Mycobacteriales</taxon>
        <taxon>Nocardiaceae</taxon>
        <taxon>Nocardia</taxon>
    </lineage>
</organism>
<comment type="caution">
    <text evidence="2">The sequence shown here is derived from an EMBL/GenBank/DDBJ whole genome shotgun (WGS) entry which is preliminary data.</text>
</comment>
<keyword evidence="1" id="KW-0862">Zinc</keyword>
<keyword evidence="3" id="KW-1185">Reference proteome</keyword>
<sequence length="244" mass="25033">MFVAGVATDEGSPSMSLLAIGAHPDDVELGCGATLLLARRAGLPVTVVVMTDGSRGPGGVGVRAAEQRCAATRLGATLIMLGYPDGRLAATTEVIGRLEAIIAVAAARIVLTHAREDSHQDHRAAAEATVAAARAHSQVLHYESPTTLGFAPTLFAEVTGVVADKLDLLREHRSQVLGSARVDLAAISALATVRGAQGRVGAAEAFVPTRARLALPDIADLTDIAGARVALPVVGPHLDQEAAR</sequence>
<name>A0A3A4KSR0_9NOCA</name>
<proteinExistence type="predicted"/>
<dbReference type="PANTHER" id="PTHR12993:SF30">
    <property type="entry name" value="N-ACETYL-ALPHA-D-GLUCOSAMINYL L-MALATE DEACETYLASE 1"/>
    <property type="match status" value="1"/>
</dbReference>
<accession>A0A3A4KSR0</accession>
<dbReference type="Pfam" id="PF02585">
    <property type="entry name" value="PIG-L"/>
    <property type="match status" value="1"/>
</dbReference>
<dbReference type="Gene3D" id="3.40.50.10320">
    <property type="entry name" value="LmbE-like"/>
    <property type="match status" value="1"/>
</dbReference>
<dbReference type="AlphaFoldDB" id="A0A3A4KSR0"/>
<dbReference type="InterPro" id="IPR003737">
    <property type="entry name" value="GlcNAc_PI_deacetylase-related"/>
</dbReference>